<dbReference type="PROSITE" id="PS51462">
    <property type="entry name" value="NUDIX"/>
    <property type="match status" value="1"/>
</dbReference>
<organism evidence="5">
    <name type="scientific">Streptantibioticus silvisoli</name>
    <dbReference type="NCBI Taxonomy" id="2705255"/>
    <lineage>
        <taxon>Bacteria</taxon>
        <taxon>Bacillati</taxon>
        <taxon>Actinomycetota</taxon>
        <taxon>Actinomycetes</taxon>
        <taxon>Kitasatosporales</taxon>
        <taxon>Streptomycetaceae</taxon>
        <taxon>Streptantibioticus</taxon>
    </lineage>
</organism>
<dbReference type="InterPro" id="IPR020476">
    <property type="entry name" value="Nudix_hydrolase"/>
</dbReference>
<proteinExistence type="inferred from homology"/>
<dbReference type="PANTHER" id="PTHR43736:SF1">
    <property type="entry name" value="DIHYDRONEOPTERIN TRIPHOSPHATE DIPHOSPHATASE"/>
    <property type="match status" value="1"/>
</dbReference>
<dbReference type="Pfam" id="PF00293">
    <property type="entry name" value="NUDIX"/>
    <property type="match status" value="1"/>
</dbReference>
<feature type="domain" description="Nudix hydrolase" evidence="4">
    <location>
        <begin position="5"/>
        <end position="138"/>
    </location>
</feature>
<dbReference type="RefSeq" id="WP_271316400.1">
    <property type="nucleotide sequence ID" value="NZ_JABXJJ020000054.1"/>
</dbReference>
<keyword evidence="2 3" id="KW-0378">Hydrolase</keyword>
<evidence type="ECO:0000256" key="3">
    <source>
        <dbReference type="RuleBase" id="RU003476"/>
    </source>
</evidence>
<dbReference type="InterPro" id="IPR020084">
    <property type="entry name" value="NUDIX_hydrolase_CS"/>
</dbReference>
<dbReference type="Gene3D" id="3.90.79.10">
    <property type="entry name" value="Nucleoside Triphosphate Pyrophosphohydrolase"/>
    <property type="match status" value="1"/>
</dbReference>
<dbReference type="InterPro" id="IPR000086">
    <property type="entry name" value="NUDIX_hydrolase_dom"/>
</dbReference>
<dbReference type="PROSITE" id="PS00893">
    <property type="entry name" value="NUDIX_BOX"/>
    <property type="match status" value="1"/>
</dbReference>
<reference evidence="5" key="1">
    <citation type="submission" date="2023-05" db="EMBL/GenBank/DDBJ databases">
        <title>Streptantibioticus silvisoli sp. nov., acidotolerant actinomycetes 1 from pine litter.</title>
        <authorList>
            <person name="Swiecimska M."/>
            <person name="Golinska P."/>
            <person name="Sangal V."/>
            <person name="Wachnowicz B."/>
            <person name="Goodfellow M."/>
        </authorList>
    </citation>
    <scope>NUCLEOTIDE SEQUENCE</scope>
    <source>
        <strain evidence="5">SL13</strain>
    </source>
</reference>
<dbReference type="AlphaFoldDB" id="A0AA90KBM6"/>
<dbReference type="PRINTS" id="PR00502">
    <property type="entry name" value="NUDIXFAMILY"/>
</dbReference>
<comment type="caution">
    <text evidence="5">The sequence shown here is derived from an EMBL/GenBank/DDBJ whole genome shotgun (WGS) entry which is preliminary data.</text>
</comment>
<dbReference type="EMBL" id="JABXJJ020000054">
    <property type="protein sequence ID" value="MDI5973873.1"/>
    <property type="molecule type" value="Genomic_DNA"/>
</dbReference>
<dbReference type="GO" id="GO:0016787">
    <property type="term" value="F:hydrolase activity"/>
    <property type="evidence" value="ECO:0007669"/>
    <property type="project" value="UniProtKB-KW"/>
</dbReference>
<dbReference type="PANTHER" id="PTHR43736">
    <property type="entry name" value="ADP-RIBOSE PYROPHOSPHATASE"/>
    <property type="match status" value="1"/>
</dbReference>
<comment type="similarity">
    <text evidence="1 3">Belongs to the Nudix hydrolase family.</text>
</comment>
<dbReference type="EC" id="3.6.-.-" evidence="5"/>
<dbReference type="InterPro" id="IPR015797">
    <property type="entry name" value="NUDIX_hydrolase-like_dom_sf"/>
</dbReference>
<protein>
    <submittedName>
        <fullName evidence="5">NUDIX hydrolase</fullName>
        <ecNumber evidence="5">3.6.-.-</ecNumber>
    </submittedName>
</protein>
<name>A0AA90KBM6_9ACTN</name>
<evidence type="ECO:0000256" key="1">
    <source>
        <dbReference type="ARBA" id="ARBA00005582"/>
    </source>
</evidence>
<evidence type="ECO:0000313" key="5">
    <source>
        <dbReference type="EMBL" id="MDI5973873.1"/>
    </source>
</evidence>
<evidence type="ECO:0000256" key="2">
    <source>
        <dbReference type="ARBA" id="ARBA00022801"/>
    </source>
</evidence>
<evidence type="ECO:0000259" key="4">
    <source>
        <dbReference type="PROSITE" id="PS51462"/>
    </source>
</evidence>
<gene>
    <name evidence="5" type="ORF">POF50_031795</name>
</gene>
<accession>A0AA90KBM6</accession>
<dbReference type="SUPFAM" id="SSF55811">
    <property type="entry name" value="Nudix"/>
    <property type="match status" value="1"/>
</dbReference>
<sequence length="143" mass="15942">MTWTTMRLPISVKGVVIEEDKVWLRRNERGEWELPGGKLDPGEQPLETVERELFEELGMSVRPVMPVHAYRHTIPGSPDEEDGVLVLSYLCELRAASGEFESRGEGGAARFAKFPCAELQRLNMPAFYSEAIRFAAAASGTLC</sequence>